<organism evidence="4">
    <name type="scientific">Thermorudis peleae</name>
    <dbReference type="NCBI Taxonomy" id="1382356"/>
    <lineage>
        <taxon>Bacteria</taxon>
        <taxon>Pseudomonadati</taxon>
        <taxon>Thermomicrobiota</taxon>
        <taxon>Thermomicrobia</taxon>
        <taxon>Thermomicrobia incertae sedis</taxon>
        <taxon>Thermorudis</taxon>
    </lineage>
</organism>
<feature type="chain" id="PRO_5032669554" description="Prenyltransferase alpha-alpha toroid domain-containing protein" evidence="2">
    <location>
        <begin position="25"/>
        <end position="508"/>
    </location>
</feature>
<accession>A0A831TBI1</accession>
<dbReference type="EMBL" id="DSIY01000264">
    <property type="protein sequence ID" value="HEG92025.1"/>
    <property type="molecule type" value="Genomic_DNA"/>
</dbReference>
<sequence length="508" mass="54021">MVRCLIGIVLAWALLLVPAVPASANLAPAAALADAVEWLRSQQRPDGGFAGLSGESDPSTTADAIYALVATGIPVESVRAGGKSPLEFLLTQAESYSSTTGGAAKLALAVIAAGADPRQFGGVDLVARIEGAYDTQTGLYDPQLFVNAYALMAIAAATDNMVPQVPPAAIQAVLSRQGPDGSWAWDGSTDPGAGDSNTTAIVIQALIAAGLPRDHQAIAAGLAYLRSAQAADGSFAYQPGVDHLVGDANSTALAVQAILAVGEDPNSSDWRHALDALARFQNPGGALRWRDDAPDDSLLATLQAIPALAGRALPVLDSDVSLVDRARADEIPSSSEHCAYELVTRHNVCDVFRTFWESNGGLANFGYPLTRPYYEPALGTAVQYFERARFELHRGSDGSALVLLGRLGSERAVGRETESPFRLSSPIDRPDCLYFPETGHNLCAGFRAYWESFGGLAVFGYPISEEFNEDGTVVQYFERARFEWHPGVWPERYDVLLSRLGAEVVEAR</sequence>
<dbReference type="AlphaFoldDB" id="A0A831TBI1"/>
<dbReference type="InterPro" id="IPR008930">
    <property type="entry name" value="Terpenoid_cyclase/PrenylTrfase"/>
</dbReference>
<keyword evidence="2" id="KW-0732">Signal</keyword>
<evidence type="ECO:0000313" key="4">
    <source>
        <dbReference type="EMBL" id="HEG92025.1"/>
    </source>
</evidence>
<feature type="domain" description="Prenyltransferase alpha-alpha toroid" evidence="3">
    <location>
        <begin position="33"/>
        <end position="279"/>
    </location>
</feature>
<proteinExistence type="predicted"/>
<protein>
    <recommendedName>
        <fullName evidence="3">Prenyltransferase alpha-alpha toroid domain-containing protein</fullName>
    </recommendedName>
</protein>
<evidence type="ECO:0000256" key="1">
    <source>
        <dbReference type="ARBA" id="ARBA00022737"/>
    </source>
</evidence>
<evidence type="ECO:0000259" key="3">
    <source>
        <dbReference type="Pfam" id="PF00432"/>
    </source>
</evidence>
<dbReference type="GO" id="GO:0003824">
    <property type="term" value="F:catalytic activity"/>
    <property type="evidence" value="ECO:0007669"/>
    <property type="project" value="InterPro"/>
</dbReference>
<dbReference type="InterPro" id="IPR051588">
    <property type="entry name" value="Cobalamin_Transport"/>
</dbReference>
<dbReference type="PANTHER" id="PTHR10559">
    <property type="entry name" value="TRANSCOBALAMIN-1/GASTRIC INTRINSIC FACTOR"/>
    <property type="match status" value="1"/>
</dbReference>
<reference evidence="4" key="1">
    <citation type="journal article" date="2020" name="mSystems">
        <title>Genome- and Community-Level Interaction Insights into Carbon Utilization and Element Cycling Functions of Hydrothermarchaeota in Hydrothermal Sediment.</title>
        <authorList>
            <person name="Zhou Z."/>
            <person name="Liu Y."/>
            <person name="Xu W."/>
            <person name="Pan J."/>
            <person name="Luo Z.H."/>
            <person name="Li M."/>
        </authorList>
    </citation>
    <scope>NUCLEOTIDE SEQUENCE [LARGE SCALE GENOMIC DNA]</scope>
    <source>
        <strain evidence="4">SpSt-210</strain>
    </source>
</reference>
<dbReference type="InterPro" id="IPR001330">
    <property type="entry name" value="Prenyltrans"/>
</dbReference>
<feature type="signal peptide" evidence="2">
    <location>
        <begin position="1"/>
        <end position="24"/>
    </location>
</feature>
<dbReference type="Pfam" id="PF00432">
    <property type="entry name" value="Prenyltrans"/>
    <property type="match status" value="1"/>
</dbReference>
<evidence type="ECO:0000256" key="2">
    <source>
        <dbReference type="SAM" id="SignalP"/>
    </source>
</evidence>
<gene>
    <name evidence="4" type="ORF">ENP34_11405</name>
</gene>
<dbReference type="Gene3D" id="1.50.10.20">
    <property type="match status" value="2"/>
</dbReference>
<name>A0A831TBI1_9BACT</name>
<dbReference type="CDD" id="cd00688">
    <property type="entry name" value="ISOPREN_C2_like"/>
    <property type="match status" value="1"/>
</dbReference>
<comment type="caution">
    <text evidence="4">The sequence shown here is derived from an EMBL/GenBank/DDBJ whole genome shotgun (WGS) entry which is preliminary data.</text>
</comment>
<dbReference type="SUPFAM" id="SSF48239">
    <property type="entry name" value="Terpenoid cyclases/Protein prenyltransferases"/>
    <property type="match status" value="1"/>
</dbReference>
<keyword evidence="1" id="KW-0677">Repeat</keyword>
<dbReference type="PANTHER" id="PTHR10559:SF18">
    <property type="entry name" value="TRANSCOBALAMIN II"/>
    <property type="match status" value="1"/>
</dbReference>